<reference evidence="2 3" key="1">
    <citation type="submission" date="2024-09" db="EMBL/GenBank/DDBJ databases">
        <authorList>
            <person name="Sun Q."/>
            <person name="Mori K."/>
        </authorList>
    </citation>
    <scope>NUCLEOTIDE SEQUENCE [LARGE SCALE GENOMIC DNA]</scope>
    <source>
        <strain evidence="2 3">ATCC 51285</strain>
    </source>
</reference>
<dbReference type="EMBL" id="JBHLZN010000004">
    <property type="protein sequence ID" value="MFB9887443.1"/>
    <property type="molecule type" value="Genomic_DNA"/>
</dbReference>
<name>A0ABV5ZFR0_9GAMM</name>
<gene>
    <name evidence="2" type="ORF">ACFFLH_13560</name>
</gene>
<proteinExistence type="predicted"/>
<keyword evidence="3" id="KW-1185">Reference proteome</keyword>
<evidence type="ECO:0000256" key="1">
    <source>
        <dbReference type="SAM" id="MobiDB-lite"/>
    </source>
</evidence>
<comment type="caution">
    <text evidence="2">The sequence shown here is derived from an EMBL/GenBank/DDBJ whole genome shotgun (WGS) entry which is preliminary data.</text>
</comment>
<evidence type="ECO:0000313" key="3">
    <source>
        <dbReference type="Proteomes" id="UP001589628"/>
    </source>
</evidence>
<accession>A0ABV5ZFR0</accession>
<sequence>MASLQDQLLKMGVVSKQKAQQAKTEKRKQQKQQKNQPKDGEQLKSELEQERLAKQAKDRELNQQQAQEKQRRAAEAEVRQLIEQHQQNIPKEAEIAYNFVHGTKVKRLYVTPALQDQLARGQLQIVVADKGYRLVSAAIAERIAERLPERAIANQRQEEDNHAEDPYADFVVPDDLMW</sequence>
<dbReference type="Proteomes" id="UP001589628">
    <property type="component" value="Unassembled WGS sequence"/>
</dbReference>
<organism evidence="2 3">
    <name type="scientific">Balneatrix alpica</name>
    <dbReference type="NCBI Taxonomy" id="75684"/>
    <lineage>
        <taxon>Bacteria</taxon>
        <taxon>Pseudomonadati</taxon>
        <taxon>Pseudomonadota</taxon>
        <taxon>Gammaproteobacteria</taxon>
        <taxon>Oceanospirillales</taxon>
        <taxon>Balneatrichaceae</taxon>
        <taxon>Balneatrix</taxon>
    </lineage>
</organism>
<protein>
    <submittedName>
        <fullName evidence="2">DUF2058 domain-containing protein</fullName>
    </submittedName>
</protein>
<feature type="region of interest" description="Disordered" evidence="1">
    <location>
        <begin position="1"/>
        <end position="75"/>
    </location>
</feature>
<dbReference type="RefSeq" id="WP_027314008.1">
    <property type="nucleotide sequence ID" value="NZ_JBHLZN010000004.1"/>
</dbReference>
<feature type="compositionally biased region" description="Basic and acidic residues" evidence="1">
    <location>
        <begin position="36"/>
        <end position="61"/>
    </location>
</feature>
<dbReference type="InterPro" id="IPR018636">
    <property type="entry name" value="DUF2058"/>
</dbReference>
<dbReference type="Pfam" id="PF09831">
    <property type="entry name" value="DUF2058"/>
    <property type="match status" value="1"/>
</dbReference>
<evidence type="ECO:0000313" key="2">
    <source>
        <dbReference type="EMBL" id="MFB9887443.1"/>
    </source>
</evidence>